<sequence>MAGVVESREWHLAAYAPEGVPTSDHLKLRTVTLSLDVDSIPDHHLIVQNIFISVDPYQRTLMSGLEDGLYFPQIKLNEAVRLLLDSGVDINAKNLMGDTAGDILVKRQGVEYSRSSMEISEMLQRAEVTKCARYLRSIVLSLEERRLLQVDRWAKISDDRRNVLLVVATLLMTVTYQGLLSPPGGLWQDDYNPGSDLPNATKPDYRRINETDYLQNIAGTVIGGLPGFAAWVGIEVLGDPKPGSNVFVSAAAGGVGMFAGQLAKLKGCRVIGSTGSDEKVGCPHNTFFALLRLKWLPGFAAWVGIEVLGDPKPGSNVFVSAAAGGVGMFAGQLAKLKGCRVIGSTGSDEKVKLIKEEFGYDDAFNYKTETDLDAALSKYFPNGIDIYFDNVGGEMLEAVHNHVNRHARIPVCGMISQYKKIWTERQGVRNLLNMVGKEVRMEGFLMSSHLNRFGDFAKEIESYIKEGKISSKLKIYHGIESYLESLGSLFTSSNFGKVIIEVQK</sequence>
<dbReference type="InterPro" id="IPR013149">
    <property type="entry name" value="ADH-like_C"/>
</dbReference>
<evidence type="ECO:0000259" key="3">
    <source>
        <dbReference type="Pfam" id="PF13962"/>
    </source>
</evidence>
<dbReference type="AlphaFoldDB" id="A0AAW0LBG0"/>
<dbReference type="InterPro" id="IPR026961">
    <property type="entry name" value="PGG_dom"/>
</dbReference>
<keyword evidence="1" id="KW-0560">Oxidoreductase</keyword>
<gene>
    <name evidence="5" type="primary">AER_3</name>
    <name evidence="5" type="ORF">CFP56_005438</name>
</gene>
<dbReference type="SUPFAM" id="SSF50129">
    <property type="entry name" value="GroES-like"/>
    <property type="match status" value="1"/>
</dbReference>
<dbReference type="SUPFAM" id="SSF51735">
    <property type="entry name" value="NAD(P)-binding Rossmann-fold domains"/>
    <property type="match status" value="2"/>
</dbReference>
<evidence type="ECO:0000313" key="5">
    <source>
        <dbReference type="EMBL" id="KAK7848209.1"/>
    </source>
</evidence>
<dbReference type="Gene3D" id="3.90.180.10">
    <property type="entry name" value="Medium-chain alcohol dehydrogenases, catalytic domain"/>
    <property type="match status" value="1"/>
</dbReference>
<dbReference type="Proteomes" id="UP000237347">
    <property type="component" value="Unassembled WGS sequence"/>
</dbReference>
<evidence type="ECO:0000256" key="1">
    <source>
        <dbReference type="ARBA" id="ARBA00023002"/>
    </source>
</evidence>
<dbReference type="InterPro" id="IPR041694">
    <property type="entry name" value="ADH_N_2"/>
</dbReference>
<dbReference type="Pfam" id="PF16884">
    <property type="entry name" value="ADH_N_2"/>
    <property type="match status" value="1"/>
</dbReference>
<dbReference type="InterPro" id="IPR011032">
    <property type="entry name" value="GroES-like_sf"/>
</dbReference>
<dbReference type="PANTHER" id="PTHR43205:SF80">
    <property type="entry name" value="2-ALKENAL REDUCTASE (NADP(+)-DEPENDENT)-LIKE"/>
    <property type="match status" value="1"/>
</dbReference>
<dbReference type="GO" id="GO:0032440">
    <property type="term" value="F:2-alkenal reductase [NAD(P)H] activity"/>
    <property type="evidence" value="ECO:0007669"/>
    <property type="project" value="TreeGrafter"/>
</dbReference>
<reference evidence="5 6" key="1">
    <citation type="journal article" date="2018" name="Sci. Data">
        <title>The draft genome sequence of cork oak.</title>
        <authorList>
            <person name="Ramos A.M."/>
            <person name="Usie A."/>
            <person name="Barbosa P."/>
            <person name="Barros P.M."/>
            <person name="Capote T."/>
            <person name="Chaves I."/>
            <person name="Simoes F."/>
            <person name="Abreu I."/>
            <person name="Carrasquinho I."/>
            <person name="Faro C."/>
            <person name="Guimaraes J.B."/>
            <person name="Mendonca D."/>
            <person name="Nobrega F."/>
            <person name="Rodrigues L."/>
            <person name="Saibo N.J.M."/>
            <person name="Varela M.C."/>
            <person name="Egas C."/>
            <person name="Matos J."/>
            <person name="Miguel C.M."/>
            <person name="Oliveira M.M."/>
            <person name="Ricardo C.P."/>
            <person name="Goncalves S."/>
        </authorList>
    </citation>
    <scope>NUCLEOTIDE SEQUENCE [LARGE SCALE GENOMIC DNA]</scope>
    <source>
        <strain evidence="6">cv. HL8</strain>
    </source>
</reference>
<feature type="domain" description="PGG" evidence="3">
    <location>
        <begin position="158"/>
        <end position="195"/>
    </location>
</feature>
<organism evidence="5 6">
    <name type="scientific">Quercus suber</name>
    <name type="common">Cork oak</name>
    <dbReference type="NCBI Taxonomy" id="58331"/>
    <lineage>
        <taxon>Eukaryota</taxon>
        <taxon>Viridiplantae</taxon>
        <taxon>Streptophyta</taxon>
        <taxon>Embryophyta</taxon>
        <taxon>Tracheophyta</taxon>
        <taxon>Spermatophyta</taxon>
        <taxon>Magnoliopsida</taxon>
        <taxon>eudicotyledons</taxon>
        <taxon>Gunneridae</taxon>
        <taxon>Pentapetalae</taxon>
        <taxon>rosids</taxon>
        <taxon>fabids</taxon>
        <taxon>Fagales</taxon>
        <taxon>Fagaceae</taxon>
        <taxon>Quercus</taxon>
    </lineage>
</organism>
<feature type="domain" description="Oxidoreductase N-terminal" evidence="4">
    <location>
        <begin position="8"/>
        <end position="80"/>
    </location>
</feature>
<accession>A0AAW0LBG0</accession>
<feature type="domain" description="Alcohol dehydrogenase-like C-terminal" evidence="2">
    <location>
        <begin position="325"/>
        <end position="456"/>
    </location>
</feature>
<comment type="caution">
    <text evidence="5">The sequence shown here is derived from an EMBL/GenBank/DDBJ whole genome shotgun (WGS) entry which is preliminary data.</text>
</comment>
<dbReference type="Pfam" id="PF13962">
    <property type="entry name" value="PGG"/>
    <property type="match status" value="1"/>
</dbReference>
<dbReference type="FunFam" id="3.40.50.720:FF:000121">
    <property type="entry name" value="Prostaglandin reductase 2"/>
    <property type="match status" value="1"/>
</dbReference>
<name>A0AAW0LBG0_QUESU</name>
<evidence type="ECO:0000313" key="6">
    <source>
        <dbReference type="Proteomes" id="UP000237347"/>
    </source>
</evidence>
<dbReference type="Gene3D" id="3.40.50.720">
    <property type="entry name" value="NAD(P)-binding Rossmann-like Domain"/>
    <property type="match status" value="2"/>
</dbReference>
<dbReference type="PANTHER" id="PTHR43205">
    <property type="entry name" value="PROSTAGLANDIN REDUCTASE"/>
    <property type="match status" value="1"/>
</dbReference>
<evidence type="ECO:0000259" key="2">
    <source>
        <dbReference type="Pfam" id="PF00107"/>
    </source>
</evidence>
<dbReference type="Pfam" id="PF00107">
    <property type="entry name" value="ADH_zinc_N"/>
    <property type="match status" value="1"/>
</dbReference>
<dbReference type="InterPro" id="IPR045010">
    <property type="entry name" value="MDR_fam"/>
</dbReference>
<dbReference type="EMBL" id="PKMF04000130">
    <property type="protein sequence ID" value="KAK7848209.1"/>
    <property type="molecule type" value="Genomic_DNA"/>
</dbReference>
<proteinExistence type="predicted"/>
<protein>
    <submittedName>
        <fullName evidence="5">Nadph-dependent oxidoreductase 2-alkenal reductase</fullName>
    </submittedName>
</protein>
<dbReference type="InterPro" id="IPR036291">
    <property type="entry name" value="NAD(P)-bd_dom_sf"/>
</dbReference>
<evidence type="ECO:0000259" key="4">
    <source>
        <dbReference type="Pfam" id="PF16884"/>
    </source>
</evidence>
<keyword evidence="6" id="KW-1185">Reference proteome</keyword>